<evidence type="ECO:0000259" key="1">
    <source>
        <dbReference type="Pfam" id="PF00899"/>
    </source>
</evidence>
<keyword evidence="3" id="KW-1185">Reference proteome</keyword>
<gene>
    <name evidence="2" type="ORF">ACFQQL_14180</name>
</gene>
<sequence>MRLRSGLSVLWRREGESQIGVDPRCAVVLENLSAGEQRLLDRLDVETVEPSEADLLRAGRAEGVRARRVRELLELLRRSGVLDPVTDRVAGAPVAPEEAYWSRLLPDGDGRDLFARRGRAMVEVVGLDHVGMRIATQLAEAGVGALRLEDDGRVQPSDVGPYDSLDVGRRRSVRAPARLRSLFPALRTELPPDARPDVLVAVSSGVADPVRLLPLVRDDVAHLPVVVGDVDVVVGPTVVPGHGPCTRCVDLHRTDTDPAWPAVATQLRCIPPPVTPAHLGQLGAAMAVNQVLAALDGRELVTQQASLEVSALSPLPVLRPWAVHPECGCQDVSMARPGEQERQSVRPA</sequence>
<reference evidence="3" key="1">
    <citation type="journal article" date="2019" name="Int. J. Syst. Evol. Microbiol.">
        <title>The Global Catalogue of Microorganisms (GCM) 10K type strain sequencing project: providing services to taxonomists for standard genome sequencing and annotation.</title>
        <authorList>
            <consortium name="The Broad Institute Genomics Platform"/>
            <consortium name="The Broad Institute Genome Sequencing Center for Infectious Disease"/>
            <person name="Wu L."/>
            <person name="Ma J."/>
        </authorList>
    </citation>
    <scope>NUCLEOTIDE SEQUENCE [LARGE SCALE GENOMIC DNA]</scope>
    <source>
        <strain evidence="3">JCM 1490</strain>
    </source>
</reference>
<dbReference type="EMBL" id="JBHTCQ010000003">
    <property type="protein sequence ID" value="MFC7406262.1"/>
    <property type="molecule type" value="Genomic_DNA"/>
</dbReference>
<dbReference type="Proteomes" id="UP001596455">
    <property type="component" value="Unassembled WGS sequence"/>
</dbReference>
<accession>A0ABW2QBY0</accession>
<name>A0ABW2QBY0_9MICO</name>
<evidence type="ECO:0000313" key="2">
    <source>
        <dbReference type="EMBL" id="MFC7406262.1"/>
    </source>
</evidence>
<feature type="domain" description="THIF-type NAD/FAD binding fold" evidence="1">
    <location>
        <begin position="119"/>
        <end position="189"/>
    </location>
</feature>
<dbReference type="InterPro" id="IPR035985">
    <property type="entry name" value="Ubiquitin-activating_enz"/>
</dbReference>
<dbReference type="SUPFAM" id="SSF69572">
    <property type="entry name" value="Activating enzymes of the ubiquitin-like proteins"/>
    <property type="match status" value="1"/>
</dbReference>
<keyword evidence="2" id="KW-0808">Transferase</keyword>
<dbReference type="Gene3D" id="3.40.50.720">
    <property type="entry name" value="NAD(P)-binding Rossmann-like Domain"/>
    <property type="match status" value="1"/>
</dbReference>
<organism evidence="2 3">
    <name type="scientific">Georgenia alba</name>
    <dbReference type="NCBI Taxonomy" id="2233858"/>
    <lineage>
        <taxon>Bacteria</taxon>
        <taxon>Bacillati</taxon>
        <taxon>Actinomycetota</taxon>
        <taxon>Actinomycetes</taxon>
        <taxon>Micrococcales</taxon>
        <taxon>Bogoriellaceae</taxon>
        <taxon>Georgenia</taxon>
    </lineage>
</organism>
<dbReference type="GO" id="GO:0016779">
    <property type="term" value="F:nucleotidyltransferase activity"/>
    <property type="evidence" value="ECO:0007669"/>
    <property type="project" value="UniProtKB-KW"/>
</dbReference>
<protein>
    <submittedName>
        <fullName evidence="2">ThiF family adenylyltransferase</fullName>
    </submittedName>
</protein>
<dbReference type="RefSeq" id="WP_382395509.1">
    <property type="nucleotide sequence ID" value="NZ_JBHTCQ010000003.1"/>
</dbReference>
<keyword evidence="2" id="KW-0548">Nucleotidyltransferase</keyword>
<evidence type="ECO:0000313" key="3">
    <source>
        <dbReference type="Proteomes" id="UP001596455"/>
    </source>
</evidence>
<comment type="caution">
    <text evidence="2">The sequence shown here is derived from an EMBL/GenBank/DDBJ whole genome shotgun (WGS) entry which is preliminary data.</text>
</comment>
<dbReference type="InterPro" id="IPR000594">
    <property type="entry name" value="ThiF_NAD_FAD-bd"/>
</dbReference>
<dbReference type="Pfam" id="PF00899">
    <property type="entry name" value="ThiF"/>
    <property type="match status" value="1"/>
</dbReference>
<proteinExistence type="predicted"/>